<keyword evidence="5" id="KW-1003">Cell membrane</keyword>
<feature type="domain" description="Gasdermin PUB" evidence="13">
    <location>
        <begin position="257"/>
        <end position="382"/>
    </location>
</feature>
<evidence type="ECO:0000256" key="9">
    <source>
        <dbReference type="ARBA" id="ARBA00023136"/>
    </source>
</evidence>
<evidence type="ECO:0000313" key="14">
    <source>
        <dbReference type="EMBL" id="MED6249039.1"/>
    </source>
</evidence>
<evidence type="ECO:0000256" key="2">
    <source>
        <dbReference type="ARBA" id="ARBA00004651"/>
    </source>
</evidence>
<evidence type="ECO:0000256" key="3">
    <source>
        <dbReference type="ARBA" id="ARBA00009279"/>
    </source>
</evidence>
<dbReference type="InterPro" id="IPR040460">
    <property type="entry name" value="Gasdermin_pore"/>
</dbReference>
<dbReference type="EMBL" id="JAHUTI010051188">
    <property type="protein sequence ID" value="MED6249039.1"/>
    <property type="molecule type" value="Genomic_DNA"/>
</dbReference>
<evidence type="ECO:0000256" key="7">
    <source>
        <dbReference type="ARBA" id="ARBA00022590"/>
    </source>
</evidence>
<comment type="subcellular location">
    <subcellularLocation>
        <location evidence="2">Cell membrane</location>
        <topology evidence="2">Multi-pass membrane protein</topology>
    </subcellularLocation>
    <subcellularLocation>
        <location evidence="1">Cytoplasm</location>
    </subcellularLocation>
</comment>
<keyword evidence="6" id="KW-0963">Cytoplasm</keyword>
<keyword evidence="4" id="KW-1134">Transmembrane beta strand</keyword>
<protein>
    <submittedName>
        <fullName evidence="14">Uncharacterized protein</fullName>
    </submittedName>
</protein>
<dbReference type="InterPro" id="IPR042377">
    <property type="entry name" value="GSDME"/>
</dbReference>
<evidence type="ECO:0000256" key="5">
    <source>
        <dbReference type="ARBA" id="ARBA00022475"/>
    </source>
</evidence>
<dbReference type="Pfam" id="PF17708">
    <property type="entry name" value="Gasdermin_C"/>
    <property type="match status" value="1"/>
</dbReference>
<evidence type="ECO:0000259" key="12">
    <source>
        <dbReference type="Pfam" id="PF04598"/>
    </source>
</evidence>
<evidence type="ECO:0000313" key="15">
    <source>
        <dbReference type="Proteomes" id="UP001345963"/>
    </source>
</evidence>
<evidence type="ECO:0000259" key="13">
    <source>
        <dbReference type="Pfam" id="PF17708"/>
    </source>
</evidence>
<evidence type="ECO:0000256" key="11">
    <source>
        <dbReference type="ARBA" id="ARBA00023288"/>
    </source>
</evidence>
<evidence type="ECO:0000256" key="10">
    <source>
        <dbReference type="ARBA" id="ARBA00023139"/>
    </source>
</evidence>
<reference evidence="14 15" key="1">
    <citation type="submission" date="2021-07" db="EMBL/GenBank/DDBJ databases">
        <authorList>
            <person name="Palmer J.M."/>
        </authorList>
    </citation>
    <scope>NUCLEOTIDE SEQUENCE [LARGE SCALE GENOMIC DNA]</scope>
    <source>
        <strain evidence="14 15">AT_MEX2019</strain>
        <tissue evidence="14">Muscle</tissue>
    </source>
</reference>
<evidence type="ECO:0000256" key="6">
    <source>
        <dbReference type="ARBA" id="ARBA00022490"/>
    </source>
</evidence>
<gene>
    <name evidence="14" type="ORF">ATANTOWER_008510</name>
</gene>
<dbReference type="PANTHER" id="PTHR15207:SF3">
    <property type="entry name" value="DEAFNESS, AUTOSOMAL DOMINANT 5-RELATED"/>
    <property type="match status" value="1"/>
</dbReference>
<keyword evidence="15" id="KW-1185">Reference proteome</keyword>
<organism evidence="14 15">
    <name type="scientific">Ataeniobius toweri</name>
    <dbReference type="NCBI Taxonomy" id="208326"/>
    <lineage>
        <taxon>Eukaryota</taxon>
        <taxon>Metazoa</taxon>
        <taxon>Chordata</taxon>
        <taxon>Craniata</taxon>
        <taxon>Vertebrata</taxon>
        <taxon>Euteleostomi</taxon>
        <taxon>Actinopterygii</taxon>
        <taxon>Neopterygii</taxon>
        <taxon>Teleostei</taxon>
        <taxon>Neoteleostei</taxon>
        <taxon>Acanthomorphata</taxon>
        <taxon>Ovalentaria</taxon>
        <taxon>Atherinomorphae</taxon>
        <taxon>Cyprinodontiformes</taxon>
        <taxon>Goodeidae</taxon>
        <taxon>Ataeniobius</taxon>
    </lineage>
</organism>
<keyword evidence="7" id="KW-1210">Necrosis</keyword>
<dbReference type="InterPro" id="IPR041263">
    <property type="entry name" value="Gasdermin_PUB"/>
</dbReference>
<keyword evidence="9" id="KW-0472">Membrane</keyword>
<sequence length="432" mass="48006">MFAAETKAIIRSVGAEKNLISNTNLNKQMDLLTVVRIKRGHFWEFPKYKKIDCTLPDLLGEEKFSPDSEEKVLVEDFQTRVETGGSGKLEGGYEGKAEVSVSSDIVDGLVQPVSIKIKKVNLTAVRSKFSGRTINKQTLNLLKLKEKDKLAFVYETVYNTGPVTMIRKGNQQGCLSASFQKMAKMCVSVNKKEDTTFTVPENSTFAFSLVEINLEDGEMEIQLQSWDHKRGGLTSDALNCEIMEQVRDRIEMKESILMPLEGLPESTRGDLLKSLREVLKEEDALSELEETLDQSSKGSYECPQSVAVSSFMYLLDKSKVSTQVKDAALLLVSAMEALPEEMLRPLTSCGPEILTVLSQLVENLKDEGEACLPESPPVPLQQDGELHWAAKLLCSSDETLTELSEILDLPPEVLLEVLALTVLGVHMLQPRE</sequence>
<keyword evidence="10" id="KW-0564">Palmitate</keyword>
<name>A0ABU7BHV5_9TELE</name>
<proteinExistence type="inferred from homology"/>
<keyword evidence="8" id="KW-0812">Transmembrane</keyword>
<comment type="caution">
    <text evidence="14">The sequence shown here is derived from an EMBL/GenBank/DDBJ whole genome shotgun (WGS) entry which is preliminary data.</text>
</comment>
<dbReference type="Pfam" id="PF04598">
    <property type="entry name" value="Gasdermin"/>
    <property type="match status" value="1"/>
</dbReference>
<evidence type="ECO:0000256" key="4">
    <source>
        <dbReference type="ARBA" id="ARBA00022452"/>
    </source>
</evidence>
<dbReference type="PANTHER" id="PTHR15207">
    <property type="entry name" value="NONSYNDROMIC HEARING IMPAIRMENT PROTEIN"/>
    <property type="match status" value="1"/>
</dbReference>
<keyword evidence="11" id="KW-0449">Lipoprotein</keyword>
<feature type="domain" description="Gasdermin pore forming" evidence="12">
    <location>
        <begin position="1"/>
        <end position="230"/>
    </location>
</feature>
<evidence type="ECO:0000256" key="8">
    <source>
        <dbReference type="ARBA" id="ARBA00022692"/>
    </source>
</evidence>
<evidence type="ECO:0000256" key="1">
    <source>
        <dbReference type="ARBA" id="ARBA00004496"/>
    </source>
</evidence>
<accession>A0ABU7BHV5</accession>
<comment type="similarity">
    <text evidence="3">Belongs to the gasdermin family.</text>
</comment>
<dbReference type="Proteomes" id="UP001345963">
    <property type="component" value="Unassembled WGS sequence"/>
</dbReference>